<keyword evidence="5" id="KW-0863">Zinc-finger</keyword>
<dbReference type="SUPFAM" id="SSF57850">
    <property type="entry name" value="RING/U-box"/>
    <property type="match status" value="1"/>
</dbReference>
<evidence type="ECO:0000256" key="3">
    <source>
        <dbReference type="ARBA" id="ARBA00022679"/>
    </source>
</evidence>
<dbReference type="PANTHER" id="PTHR22937">
    <property type="entry name" value="E3 UBIQUITIN-PROTEIN LIGASE RNF165"/>
    <property type="match status" value="1"/>
</dbReference>
<keyword evidence="7" id="KW-0862">Zinc</keyword>
<keyword evidence="4" id="KW-0479">Metal-binding</keyword>
<dbReference type="InterPro" id="IPR045191">
    <property type="entry name" value="MBR1/2-like"/>
</dbReference>
<evidence type="ECO:0000313" key="9">
    <source>
        <dbReference type="EMBL" id="RVW49815.1"/>
    </source>
</evidence>
<dbReference type="GO" id="GO:0061630">
    <property type="term" value="F:ubiquitin protein ligase activity"/>
    <property type="evidence" value="ECO:0007669"/>
    <property type="project" value="UniProtKB-EC"/>
</dbReference>
<evidence type="ECO:0000256" key="6">
    <source>
        <dbReference type="ARBA" id="ARBA00022786"/>
    </source>
</evidence>
<evidence type="ECO:0000256" key="5">
    <source>
        <dbReference type="ARBA" id="ARBA00022771"/>
    </source>
</evidence>
<accession>A0A438EQB0</accession>
<dbReference type="EC" id="2.3.2.27" evidence="2"/>
<gene>
    <name evidence="9" type="primary">MBR2_0</name>
    <name evidence="9" type="ORF">CK203_069905</name>
</gene>
<evidence type="ECO:0000256" key="4">
    <source>
        <dbReference type="ARBA" id="ARBA00022723"/>
    </source>
</evidence>
<evidence type="ECO:0000259" key="8">
    <source>
        <dbReference type="Pfam" id="PF17123"/>
    </source>
</evidence>
<dbReference type="Gene3D" id="3.30.40.10">
    <property type="entry name" value="Zinc/RING finger domain, C3HC4 (zinc finger)"/>
    <property type="match status" value="1"/>
</dbReference>
<dbReference type="PANTHER" id="PTHR22937:SF224">
    <property type="entry name" value="E3 UBIQUITIN-PROTEIN LIGASE MBR1-RELATED"/>
    <property type="match status" value="1"/>
</dbReference>
<evidence type="ECO:0000256" key="2">
    <source>
        <dbReference type="ARBA" id="ARBA00012483"/>
    </source>
</evidence>
<keyword evidence="6" id="KW-0833">Ubl conjugation pathway</keyword>
<dbReference type="InterPro" id="IPR001841">
    <property type="entry name" value="Znf_RING"/>
</dbReference>
<dbReference type="GO" id="GO:0008270">
    <property type="term" value="F:zinc ion binding"/>
    <property type="evidence" value="ECO:0007669"/>
    <property type="project" value="UniProtKB-KW"/>
</dbReference>
<organism evidence="9 10">
    <name type="scientific">Vitis vinifera</name>
    <name type="common">Grape</name>
    <dbReference type="NCBI Taxonomy" id="29760"/>
    <lineage>
        <taxon>Eukaryota</taxon>
        <taxon>Viridiplantae</taxon>
        <taxon>Streptophyta</taxon>
        <taxon>Embryophyta</taxon>
        <taxon>Tracheophyta</taxon>
        <taxon>Spermatophyta</taxon>
        <taxon>Magnoliopsida</taxon>
        <taxon>eudicotyledons</taxon>
        <taxon>Gunneridae</taxon>
        <taxon>Pentapetalae</taxon>
        <taxon>rosids</taxon>
        <taxon>Vitales</taxon>
        <taxon>Vitaceae</taxon>
        <taxon>Viteae</taxon>
        <taxon>Vitis</taxon>
    </lineage>
</organism>
<dbReference type="AlphaFoldDB" id="A0A438EQB0"/>
<evidence type="ECO:0000313" key="10">
    <source>
        <dbReference type="Proteomes" id="UP000288805"/>
    </source>
</evidence>
<dbReference type="EMBL" id="QGNW01001220">
    <property type="protein sequence ID" value="RVW49815.1"/>
    <property type="molecule type" value="Genomic_DNA"/>
</dbReference>
<dbReference type="InterPro" id="IPR013083">
    <property type="entry name" value="Znf_RING/FYVE/PHD"/>
</dbReference>
<name>A0A438EQB0_VITVI</name>
<proteinExistence type="predicted"/>
<keyword evidence="3" id="KW-0808">Transferase</keyword>
<evidence type="ECO:0000256" key="1">
    <source>
        <dbReference type="ARBA" id="ARBA00000900"/>
    </source>
</evidence>
<reference evidence="9 10" key="1">
    <citation type="journal article" date="2018" name="PLoS Genet.">
        <title>Population sequencing reveals clonal diversity and ancestral inbreeding in the grapevine cultivar Chardonnay.</title>
        <authorList>
            <person name="Roach M.J."/>
            <person name="Johnson D.L."/>
            <person name="Bohlmann J."/>
            <person name="van Vuuren H.J."/>
            <person name="Jones S.J."/>
            <person name="Pretorius I.S."/>
            <person name="Schmidt S.A."/>
            <person name="Borneman A.R."/>
        </authorList>
    </citation>
    <scope>NUCLEOTIDE SEQUENCE [LARGE SCALE GENOMIC DNA]</scope>
    <source>
        <strain evidence="10">cv. Chardonnay</strain>
        <tissue evidence="9">Leaf</tissue>
    </source>
</reference>
<feature type="domain" description="RING-type" evidence="8">
    <location>
        <begin position="252"/>
        <end position="279"/>
    </location>
</feature>
<protein>
    <recommendedName>
        <fullName evidence="2">RING-type E3 ubiquitin transferase</fullName>
        <ecNumber evidence="2">2.3.2.27</ecNumber>
    </recommendedName>
</protein>
<dbReference type="Pfam" id="PF17123">
    <property type="entry name" value="zf-RING_11"/>
    <property type="match status" value="1"/>
</dbReference>
<comment type="catalytic activity">
    <reaction evidence="1">
        <text>S-ubiquitinyl-[E2 ubiquitin-conjugating enzyme]-L-cysteine + [acceptor protein]-L-lysine = [E2 ubiquitin-conjugating enzyme]-L-cysteine + N(6)-ubiquitinyl-[acceptor protein]-L-lysine.</text>
        <dbReference type="EC" id="2.3.2.27"/>
    </reaction>
</comment>
<dbReference type="Proteomes" id="UP000288805">
    <property type="component" value="Unassembled WGS sequence"/>
</dbReference>
<sequence length="308" mass="34108">MDFVVVIFRTGVGVPSFSEKSSPGMETKSKNVLRERVVRPKFEEPLFPFTFKVVSAVFGFSLNEAPHTFVGDIKLGVWSFNSCLLKEMEAGTEYKGAVMGYGDYDDGGLLTAVVCSQAVVSHGRCGVGGEGCGGRAEDCRASDGGSNGTWWRCIGEGALAMLEFIDGSLTVYIYNVDIIRQVLTAMRRGESLRAEDRHRDMRLDVDNMSYEELLDLEERIGDVNTGLSDEKILKCMKRQKYSSNPTPEVEPCCICQEEYAVGDDLGILDCGHDFHTNCIKQCMNGAMGYLYLGKLEKTSKLYDITDVY</sequence>
<comment type="caution">
    <text evidence="9">The sequence shown here is derived from an EMBL/GenBank/DDBJ whole genome shotgun (WGS) entry which is preliminary data.</text>
</comment>
<evidence type="ECO:0000256" key="7">
    <source>
        <dbReference type="ARBA" id="ARBA00022833"/>
    </source>
</evidence>